<dbReference type="AlphaFoldDB" id="I1XIQ0"/>
<dbReference type="PANTHER" id="PTHR46401:SF2">
    <property type="entry name" value="GLYCOSYLTRANSFERASE WBBK-RELATED"/>
    <property type="match status" value="1"/>
</dbReference>
<dbReference type="InterPro" id="IPR015393">
    <property type="entry name" value="DUF1972"/>
</dbReference>
<evidence type="ECO:0000313" key="2">
    <source>
        <dbReference type="Proteomes" id="UP000009144"/>
    </source>
</evidence>
<dbReference type="STRING" id="754476.Q7A_1439"/>
<dbReference type="Proteomes" id="UP000009144">
    <property type="component" value="Chromosome"/>
</dbReference>
<dbReference type="InterPro" id="IPR001296">
    <property type="entry name" value="Glyco_trans_1"/>
</dbReference>
<dbReference type="Pfam" id="PF09314">
    <property type="entry name" value="DUF1972"/>
    <property type="match status" value="1"/>
</dbReference>
<protein>
    <submittedName>
        <fullName evidence="1">Alpha-D-GlcNAc alpha-1,2-L-rhamnosyltransferase</fullName>
    </submittedName>
</protein>
<dbReference type="PANTHER" id="PTHR46401">
    <property type="entry name" value="GLYCOSYLTRANSFERASE WBBK-RELATED"/>
    <property type="match status" value="1"/>
</dbReference>
<dbReference type="eggNOG" id="COG0438">
    <property type="taxonomic scope" value="Bacteria"/>
</dbReference>
<organism evidence="1 2">
    <name type="scientific">Methylophaga nitratireducenticrescens</name>
    <dbReference type="NCBI Taxonomy" id="754476"/>
    <lineage>
        <taxon>Bacteria</taxon>
        <taxon>Pseudomonadati</taxon>
        <taxon>Pseudomonadota</taxon>
        <taxon>Gammaproteobacteria</taxon>
        <taxon>Thiotrichales</taxon>
        <taxon>Piscirickettsiaceae</taxon>
        <taxon>Methylophaga</taxon>
    </lineage>
</organism>
<gene>
    <name evidence="1" type="ordered locus">Q7A_1439</name>
</gene>
<dbReference type="HOGENOM" id="CLU_009583_3_0_6"/>
<accession>I1XIQ0</accession>
<dbReference type="PATRIC" id="fig|754476.3.peg.1423"/>
<dbReference type="EMBL" id="CP003390">
    <property type="protein sequence ID" value="AFI84269.1"/>
    <property type="molecule type" value="Genomic_DNA"/>
</dbReference>
<reference evidence="1 2" key="2">
    <citation type="journal article" date="2013" name="Int. J. Syst. Evol. Microbiol.">
        <title>Methylophaga nitratireducenticrescens sp. nov. and Methylophaga frappieri sp. nov., isolated from the biofilm of the methanol-fed denitrification system treating the seawater at the Montreal Biodome.</title>
        <authorList>
            <person name="Villeneuve C."/>
            <person name="Martineau C."/>
            <person name="Mauffrey F."/>
            <person name="Villemur R."/>
        </authorList>
    </citation>
    <scope>NUCLEOTIDE SEQUENCE [LARGE SCALE GENOMIC DNA]</scope>
    <source>
        <strain evidence="1 2">JAM1</strain>
    </source>
</reference>
<dbReference type="OrthoDB" id="9792269at2"/>
<dbReference type="RefSeq" id="WP_014706642.1">
    <property type="nucleotide sequence ID" value="NC_017857.3"/>
</dbReference>
<dbReference type="SUPFAM" id="SSF53756">
    <property type="entry name" value="UDP-Glycosyltransferase/glycogen phosphorylase"/>
    <property type="match status" value="1"/>
</dbReference>
<dbReference type="Pfam" id="PF00534">
    <property type="entry name" value="Glycos_transf_1"/>
    <property type="match status" value="1"/>
</dbReference>
<dbReference type="Gene3D" id="3.40.50.2000">
    <property type="entry name" value="Glycogen Phosphorylase B"/>
    <property type="match status" value="2"/>
</dbReference>
<keyword evidence="2" id="KW-1185">Reference proteome</keyword>
<reference evidence="1 2" key="1">
    <citation type="journal article" date="2012" name="J. Bacteriol.">
        <title>Complete genome sequences of Methylophaga sp. strain JAM1 and Methylophaga sp. strain JAM7.</title>
        <authorList>
            <person name="Villeneuve C."/>
            <person name="Martineau C."/>
            <person name="Mauffrey F."/>
            <person name="Villemur R."/>
        </authorList>
    </citation>
    <scope>NUCLEOTIDE SEQUENCE [LARGE SCALE GENOMIC DNA]</scope>
    <source>
        <strain evidence="1 2">JAM1</strain>
    </source>
</reference>
<sequence length="388" mass="44509">MAEDRIKSVAILGIRGLPAAHGGFETFVEYLVPVLVKNGWKVTVYCQHIGTGPIFTSKYKGVELVHIPVKNDTPWSTIIFDWKATRHACRSQSLLLTLGYNTGFLAIYCRIKKVYNVINMDGIEWKRGKWSLPIRIWFYLNERIACLMGDHLIADHPEIKKHLQTRVSVDKITMIPYGAESVETAKPEKLKPFGLQTNNYAVVIARLEPENSILEIVQAFSQKPRDYDLVILGNIFPEQNDYHGRIKRASNDRVKFLGAIYDPEVVQSLRYYSRVYIHGHTVGGTNPSLVEALGAGCCILAHENAFNRWVTQEQVLYFNNIKDCSDKLDLIFRDDELNTMLKLSSRQVFHKMFEWLPILKQYEKLLEIKLKYALNKSLLIENSSSSLK</sequence>
<dbReference type="GO" id="GO:0009103">
    <property type="term" value="P:lipopolysaccharide biosynthetic process"/>
    <property type="evidence" value="ECO:0007669"/>
    <property type="project" value="TreeGrafter"/>
</dbReference>
<evidence type="ECO:0000313" key="1">
    <source>
        <dbReference type="EMBL" id="AFI84269.1"/>
    </source>
</evidence>
<proteinExistence type="predicted"/>
<name>I1XIQ0_METNJ</name>
<dbReference type="KEGG" id="mej:Q7A_1439"/>
<dbReference type="GO" id="GO:0016757">
    <property type="term" value="F:glycosyltransferase activity"/>
    <property type="evidence" value="ECO:0007669"/>
    <property type="project" value="InterPro"/>
</dbReference>